<dbReference type="GO" id="GO:0005829">
    <property type="term" value="C:cytosol"/>
    <property type="evidence" value="ECO:0007669"/>
    <property type="project" value="TreeGrafter"/>
</dbReference>
<dbReference type="PANTHER" id="PTHR23429:SF0">
    <property type="entry name" value="GLUCOSE-6-PHOSPHATE 1-DEHYDROGENASE"/>
    <property type="match status" value="1"/>
</dbReference>
<dbReference type="PANTHER" id="PTHR23429">
    <property type="entry name" value="GLUCOSE-6-PHOSPHATE 1-DEHYDROGENASE G6PD"/>
    <property type="match status" value="1"/>
</dbReference>
<keyword evidence="4" id="KW-0560">Oxidoreductase</keyword>
<dbReference type="GO" id="GO:0050661">
    <property type="term" value="F:NADP binding"/>
    <property type="evidence" value="ECO:0007669"/>
    <property type="project" value="InterPro"/>
</dbReference>
<evidence type="ECO:0000256" key="4">
    <source>
        <dbReference type="ARBA" id="ARBA00023002"/>
    </source>
</evidence>
<dbReference type="InterPro" id="IPR036291">
    <property type="entry name" value="NAD(P)-bd_dom_sf"/>
</dbReference>
<protein>
    <recommendedName>
        <fullName evidence="6">Glucose-6-phosphate dehydrogenase NAD-binding domain-containing protein</fullName>
    </recommendedName>
</protein>
<evidence type="ECO:0000256" key="2">
    <source>
        <dbReference type="ARBA" id="ARBA00022526"/>
    </source>
</evidence>
<dbReference type="Proteomes" id="UP000318093">
    <property type="component" value="Unassembled WGS sequence"/>
</dbReference>
<gene>
    <name evidence="7" type="ORF">E6H03_04795</name>
</gene>
<dbReference type="EMBL" id="VBAN01000139">
    <property type="protein sequence ID" value="TMI82871.1"/>
    <property type="molecule type" value="Genomic_DNA"/>
</dbReference>
<feature type="non-terminal residue" evidence="7">
    <location>
        <position position="125"/>
    </location>
</feature>
<evidence type="ECO:0000256" key="3">
    <source>
        <dbReference type="ARBA" id="ARBA00022857"/>
    </source>
</evidence>
<evidence type="ECO:0000313" key="8">
    <source>
        <dbReference type="Proteomes" id="UP000318093"/>
    </source>
</evidence>
<dbReference type="GO" id="GO:0004345">
    <property type="term" value="F:glucose-6-phosphate dehydrogenase activity"/>
    <property type="evidence" value="ECO:0007669"/>
    <property type="project" value="TreeGrafter"/>
</dbReference>
<keyword evidence="3" id="KW-0521">NADP</keyword>
<dbReference type="GO" id="GO:0009051">
    <property type="term" value="P:pentose-phosphate shunt, oxidative branch"/>
    <property type="evidence" value="ECO:0007669"/>
    <property type="project" value="TreeGrafter"/>
</dbReference>
<keyword evidence="2" id="KW-0313">Glucose metabolism</keyword>
<reference evidence="7 8" key="1">
    <citation type="journal article" date="2019" name="Nat. Microbiol.">
        <title>Mediterranean grassland soil C-N compound turnover is dependent on rainfall and depth, and is mediated by genomically divergent microorganisms.</title>
        <authorList>
            <person name="Diamond S."/>
            <person name="Andeer P.F."/>
            <person name="Li Z."/>
            <person name="Crits-Christoph A."/>
            <person name="Burstein D."/>
            <person name="Anantharaman K."/>
            <person name="Lane K.R."/>
            <person name="Thomas B.C."/>
            <person name="Pan C."/>
            <person name="Northen T.R."/>
            <person name="Banfield J.F."/>
        </authorList>
    </citation>
    <scope>NUCLEOTIDE SEQUENCE [LARGE SCALE GENOMIC DNA]</scope>
    <source>
        <strain evidence="7">NP_6</strain>
    </source>
</reference>
<evidence type="ECO:0000256" key="1">
    <source>
        <dbReference type="ARBA" id="ARBA00004937"/>
    </source>
</evidence>
<dbReference type="AlphaFoldDB" id="A0A537JH49"/>
<proteinExistence type="predicted"/>
<keyword evidence="5" id="KW-0119">Carbohydrate metabolism</keyword>
<organism evidence="7 8">
    <name type="scientific">Candidatus Segetimicrobium genomatis</name>
    <dbReference type="NCBI Taxonomy" id="2569760"/>
    <lineage>
        <taxon>Bacteria</taxon>
        <taxon>Bacillati</taxon>
        <taxon>Candidatus Sysuimicrobiota</taxon>
        <taxon>Candidatus Sysuimicrobiia</taxon>
        <taxon>Candidatus Sysuimicrobiales</taxon>
        <taxon>Candidatus Segetimicrobiaceae</taxon>
        <taxon>Candidatus Segetimicrobium</taxon>
    </lineage>
</organism>
<evidence type="ECO:0000259" key="6">
    <source>
        <dbReference type="Pfam" id="PF00479"/>
    </source>
</evidence>
<name>A0A537JH49_9BACT</name>
<accession>A0A537JH49</accession>
<sequence length="125" mass="13487">MVEGLVGPERMGAVETEPATLVVLGATGDLAQRKLYPALQQLMAREAIHARTRILGAGRRADVDDQGFRAMVRRALPAVSGGDEPLDRWCDTCLSYQPIGGGGAEDYQALARRIESLERDGRLPA</sequence>
<dbReference type="SUPFAM" id="SSF51735">
    <property type="entry name" value="NAD(P)-binding Rossmann-fold domains"/>
    <property type="match status" value="1"/>
</dbReference>
<evidence type="ECO:0000313" key="7">
    <source>
        <dbReference type="EMBL" id="TMI82871.1"/>
    </source>
</evidence>
<comment type="caution">
    <text evidence="7">The sequence shown here is derived from an EMBL/GenBank/DDBJ whole genome shotgun (WGS) entry which is preliminary data.</text>
</comment>
<dbReference type="InterPro" id="IPR001282">
    <property type="entry name" value="G6P_DH"/>
</dbReference>
<dbReference type="Pfam" id="PF00479">
    <property type="entry name" value="G6PD_N"/>
    <property type="match status" value="1"/>
</dbReference>
<comment type="pathway">
    <text evidence="1">Carbohydrate degradation; pentose phosphate pathway; D-ribulose 5-phosphate from D-glucose 6-phosphate (oxidative stage): step 1/3.</text>
</comment>
<dbReference type="Gene3D" id="3.40.50.720">
    <property type="entry name" value="NAD(P)-binding Rossmann-like Domain"/>
    <property type="match status" value="1"/>
</dbReference>
<evidence type="ECO:0000256" key="5">
    <source>
        <dbReference type="ARBA" id="ARBA00023277"/>
    </source>
</evidence>
<dbReference type="GO" id="GO:0006006">
    <property type="term" value="P:glucose metabolic process"/>
    <property type="evidence" value="ECO:0007669"/>
    <property type="project" value="UniProtKB-KW"/>
</dbReference>
<dbReference type="InterPro" id="IPR022674">
    <property type="entry name" value="G6P_DH_NAD-bd"/>
</dbReference>
<feature type="domain" description="Glucose-6-phosphate dehydrogenase NAD-binding" evidence="6">
    <location>
        <begin position="22"/>
        <end position="118"/>
    </location>
</feature>